<dbReference type="Pfam" id="PF12937">
    <property type="entry name" value="F-box-like"/>
    <property type="match status" value="1"/>
</dbReference>
<evidence type="ECO:0000313" key="3">
    <source>
        <dbReference type="Proteomes" id="UP000245207"/>
    </source>
</evidence>
<feature type="domain" description="F-box" evidence="1">
    <location>
        <begin position="16"/>
        <end position="52"/>
    </location>
</feature>
<dbReference type="PANTHER" id="PTHR31215">
    <property type="entry name" value="OS05G0510400 PROTEIN-RELATED"/>
    <property type="match status" value="1"/>
</dbReference>
<name>A0A2U1NV26_ARTAN</name>
<evidence type="ECO:0000313" key="2">
    <source>
        <dbReference type="EMBL" id="PWA77320.1"/>
    </source>
</evidence>
<gene>
    <name evidence="2" type="ORF">CTI12_AA225280</name>
</gene>
<dbReference type="AlphaFoldDB" id="A0A2U1NV26"/>
<dbReference type="STRING" id="35608.A0A2U1NV26"/>
<dbReference type="InterPro" id="IPR044809">
    <property type="entry name" value="AUF1-like"/>
</dbReference>
<dbReference type="OrthoDB" id="1065058at2759"/>
<dbReference type="InterPro" id="IPR036047">
    <property type="entry name" value="F-box-like_dom_sf"/>
</dbReference>
<evidence type="ECO:0000259" key="1">
    <source>
        <dbReference type="Pfam" id="PF12937"/>
    </source>
</evidence>
<dbReference type="SUPFAM" id="SSF81383">
    <property type="entry name" value="F-box domain"/>
    <property type="match status" value="1"/>
</dbReference>
<protein>
    <submittedName>
        <fullName evidence="2">F-box domain, Leucine-rich repeat domain, L domain-like protein</fullName>
    </submittedName>
</protein>
<reference evidence="2 3" key="1">
    <citation type="journal article" date="2018" name="Mol. Plant">
        <title>The genome of Artemisia annua provides insight into the evolution of Asteraceae family and artemisinin biosynthesis.</title>
        <authorList>
            <person name="Shen Q."/>
            <person name="Zhang L."/>
            <person name="Liao Z."/>
            <person name="Wang S."/>
            <person name="Yan T."/>
            <person name="Shi P."/>
            <person name="Liu M."/>
            <person name="Fu X."/>
            <person name="Pan Q."/>
            <person name="Wang Y."/>
            <person name="Lv Z."/>
            <person name="Lu X."/>
            <person name="Zhang F."/>
            <person name="Jiang W."/>
            <person name="Ma Y."/>
            <person name="Chen M."/>
            <person name="Hao X."/>
            <person name="Li L."/>
            <person name="Tang Y."/>
            <person name="Lv G."/>
            <person name="Zhou Y."/>
            <person name="Sun X."/>
            <person name="Brodelius P.E."/>
            <person name="Rose J.K.C."/>
            <person name="Tang K."/>
        </authorList>
    </citation>
    <scope>NUCLEOTIDE SEQUENCE [LARGE SCALE GENOMIC DNA]</scope>
    <source>
        <strain evidence="3">cv. Huhao1</strain>
        <tissue evidence="2">Leaf</tissue>
    </source>
</reference>
<comment type="caution">
    <text evidence="2">The sequence shown here is derived from an EMBL/GenBank/DDBJ whole genome shotgun (WGS) entry which is preliminary data.</text>
</comment>
<accession>A0A2U1NV26</accession>
<keyword evidence="3" id="KW-1185">Reference proteome</keyword>
<dbReference type="CDD" id="cd09917">
    <property type="entry name" value="F-box_SF"/>
    <property type="match status" value="1"/>
</dbReference>
<proteinExistence type="predicted"/>
<dbReference type="Gene3D" id="1.20.1280.50">
    <property type="match status" value="1"/>
</dbReference>
<organism evidence="2 3">
    <name type="scientific">Artemisia annua</name>
    <name type="common">Sweet wormwood</name>
    <dbReference type="NCBI Taxonomy" id="35608"/>
    <lineage>
        <taxon>Eukaryota</taxon>
        <taxon>Viridiplantae</taxon>
        <taxon>Streptophyta</taxon>
        <taxon>Embryophyta</taxon>
        <taxon>Tracheophyta</taxon>
        <taxon>Spermatophyta</taxon>
        <taxon>Magnoliopsida</taxon>
        <taxon>eudicotyledons</taxon>
        <taxon>Gunneridae</taxon>
        <taxon>Pentapetalae</taxon>
        <taxon>asterids</taxon>
        <taxon>campanulids</taxon>
        <taxon>Asterales</taxon>
        <taxon>Asteraceae</taxon>
        <taxon>Asteroideae</taxon>
        <taxon>Anthemideae</taxon>
        <taxon>Artemisiinae</taxon>
        <taxon>Artemisia</taxon>
    </lineage>
</organism>
<dbReference type="EMBL" id="PKPP01002144">
    <property type="protein sequence ID" value="PWA77320.1"/>
    <property type="molecule type" value="Genomic_DNA"/>
</dbReference>
<sequence length="310" mass="35353">MDIISKPDEYDDFSSFSCLPDDVLLHVISNLSDLKTLCLCKLVSKRFHRIVLQVEAISFTDPLLETPNLEWDTSAPDAWLGSFRSVISSLNEFERVKSLFVQFPSSLADNGLLFKWKINFGNKVDSFIFLSPNSVYQKKELYDNANGHEDHMELWKRNIPIALRCLDHATMRIILLLHHIRLPFLEKVSFTDSGKRGKVSISGKNFAEAKNELYSPSRTVGEKVRLEDNCARMTKCYTPLLKLPVSGYVMKGVTLILMERKDVPHDNDWLLKTDDDLDNLEDEEEAAYSEAMKVIFKSVHSVTDAEATIA</sequence>
<dbReference type="Proteomes" id="UP000245207">
    <property type="component" value="Unassembled WGS sequence"/>
</dbReference>
<dbReference type="InterPro" id="IPR001810">
    <property type="entry name" value="F-box_dom"/>
</dbReference>